<reference evidence="2" key="1">
    <citation type="journal article" date="2019" name="Genome Announc.">
        <title>Draft Genome Sequence of Pseudoalteromonas piscicida Strain 36Y ROTHPW, an Hypersaline Seawater Isolate from the South Coast of Sonora, Mexico.</title>
        <authorList>
            <person name="Sanchez-Diaz R."/>
            <person name="Molina-Garza Z.J."/>
            <person name="Cruz-Suarez L.E."/>
            <person name="Selvin J."/>
            <person name="Kiran G.S."/>
            <person name="Ibarra-Gamez J.C."/>
            <person name="Gomez-Gil B."/>
            <person name="Galaviz-Silva L."/>
        </authorList>
    </citation>
    <scope>NUCLEOTIDE SEQUENCE [LARGE SCALE GENOMIC DNA]</scope>
    <source>
        <strain evidence="2">36Y_RITHPW</strain>
    </source>
</reference>
<protein>
    <submittedName>
        <fullName evidence="1">Uncharacterized protein</fullName>
    </submittedName>
</protein>
<name>A0A2A5JJ30_PSEO7</name>
<accession>A0A2A5JJ30</accession>
<keyword evidence="2" id="KW-1185">Reference proteome</keyword>
<proteinExistence type="predicted"/>
<dbReference type="OrthoDB" id="6312247at2"/>
<evidence type="ECO:0000313" key="2">
    <source>
        <dbReference type="Proteomes" id="UP000228621"/>
    </source>
</evidence>
<dbReference type="RefSeq" id="WP_099644150.1">
    <property type="nucleotide sequence ID" value="NZ_NKHF01000208.1"/>
</dbReference>
<sequence>MSNTLNRLGTVLSGTQRSIVKVLTVNNDGTTTVEHSDGTTSRVLGDSVQEGSAYIENDRITGQAPDLPYSEVEV</sequence>
<evidence type="ECO:0000313" key="1">
    <source>
        <dbReference type="EMBL" id="PCK29486.1"/>
    </source>
</evidence>
<comment type="caution">
    <text evidence="1">The sequence shown here is derived from an EMBL/GenBank/DDBJ whole genome shotgun (WGS) entry which is preliminary data.</text>
</comment>
<gene>
    <name evidence="1" type="ORF">CEX98_22425</name>
</gene>
<organism evidence="1 2">
    <name type="scientific">Pseudoalteromonas piscicida</name>
    <dbReference type="NCBI Taxonomy" id="43662"/>
    <lineage>
        <taxon>Bacteria</taxon>
        <taxon>Pseudomonadati</taxon>
        <taxon>Pseudomonadota</taxon>
        <taxon>Gammaproteobacteria</taxon>
        <taxon>Alteromonadales</taxon>
        <taxon>Pseudoalteromonadaceae</taxon>
        <taxon>Pseudoalteromonas</taxon>
    </lineage>
</organism>
<dbReference type="Proteomes" id="UP000228621">
    <property type="component" value="Unassembled WGS sequence"/>
</dbReference>
<dbReference type="AlphaFoldDB" id="A0A2A5JJ30"/>
<dbReference type="EMBL" id="NKHF01000208">
    <property type="protein sequence ID" value="PCK29486.1"/>
    <property type="molecule type" value="Genomic_DNA"/>
</dbReference>